<protein>
    <submittedName>
        <fullName evidence="1">Uncharacterized protein</fullName>
    </submittedName>
</protein>
<organism evidence="1 2">
    <name type="scientific">Pristionchus entomophagus</name>
    <dbReference type="NCBI Taxonomy" id="358040"/>
    <lineage>
        <taxon>Eukaryota</taxon>
        <taxon>Metazoa</taxon>
        <taxon>Ecdysozoa</taxon>
        <taxon>Nematoda</taxon>
        <taxon>Chromadorea</taxon>
        <taxon>Rhabditida</taxon>
        <taxon>Rhabditina</taxon>
        <taxon>Diplogasteromorpha</taxon>
        <taxon>Diplogasteroidea</taxon>
        <taxon>Neodiplogasteridae</taxon>
        <taxon>Pristionchus</taxon>
    </lineage>
</organism>
<sequence>FLVSPPRFIRPVFLHITYWLFEDEDQVATSRPATIAKNGLNEKEGTEDSTQECLLQFRDLLIARTYYISRRRQAHTRIHNDVVIGAEKRR</sequence>
<comment type="caution">
    <text evidence="1">The sequence shown here is derived from an EMBL/GenBank/DDBJ whole genome shotgun (WGS) entry which is preliminary data.</text>
</comment>
<accession>A0AAV5TLU8</accession>
<feature type="non-terminal residue" evidence="1">
    <location>
        <position position="1"/>
    </location>
</feature>
<dbReference type="AlphaFoldDB" id="A0AAV5TLU8"/>
<dbReference type="Proteomes" id="UP001432027">
    <property type="component" value="Unassembled WGS sequence"/>
</dbReference>
<evidence type="ECO:0000313" key="1">
    <source>
        <dbReference type="EMBL" id="GMS95213.1"/>
    </source>
</evidence>
<name>A0AAV5TLU8_9BILA</name>
<evidence type="ECO:0000313" key="2">
    <source>
        <dbReference type="Proteomes" id="UP001432027"/>
    </source>
</evidence>
<keyword evidence="2" id="KW-1185">Reference proteome</keyword>
<dbReference type="EMBL" id="BTSX01000004">
    <property type="protein sequence ID" value="GMS95213.1"/>
    <property type="molecule type" value="Genomic_DNA"/>
</dbReference>
<proteinExistence type="predicted"/>
<reference evidence="1" key="1">
    <citation type="submission" date="2023-10" db="EMBL/GenBank/DDBJ databases">
        <title>Genome assembly of Pristionchus species.</title>
        <authorList>
            <person name="Yoshida K."/>
            <person name="Sommer R.J."/>
        </authorList>
    </citation>
    <scope>NUCLEOTIDE SEQUENCE</scope>
    <source>
        <strain evidence="1">RS0144</strain>
    </source>
</reference>
<gene>
    <name evidence="1" type="ORF">PENTCL1PPCAC_17388</name>
</gene>